<proteinExistence type="predicted"/>
<sequence>MAARWGSSRLQMSKLRGPIPFTCHSVSHSPWSSQHARGTGKIRCTAVTDALEDAPSSTEVATQIEECRVKTMKEFGVLKFELFKRTAIAGSCFSAYLYLVASDKASIAALVGSVSCLAYLWMLCRSVDAIGPETKVPMKEAEKLPEGAPRKVAKLVASYRHALHPRLLVVVALGLGVWLYNSLSGDPLEPGEEGCLLLGFLVYKVALIQFYLDARKTKFDPEEFLKRPDFVELSSFGDLDVYGRKKEKPEDRVKL</sequence>
<accession>A0A8S1IWZ6</accession>
<dbReference type="Proteomes" id="UP000708148">
    <property type="component" value="Unassembled WGS sequence"/>
</dbReference>
<dbReference type="EMBL" id="CAJHUC010001099">
    <property type="protein sequence ID" value="CAD7699711.1"/>
    <property type="molecule type" value="Genomic_DNA"/>
</dbReference>
<keyword evidence="2" id="KW-1185">Reference proteome</keyword>
<gene>
    <name evidence="1" type="ORF">OSTQU699_LOCUS5070</name>
</gene>
<protein>
    <submittedName>
        <fullName evidence="1">Uncharacterized protein</fullName>
    </submittedName>
</protein>
<reference evidence="1" key="1">
    <citation type="submission" date="2020-12" db="EMBL/GenBank/DDBJ databases">
        <authorList>
            <person name="Iha C."/>
        </authorList>
    </citation>
    <scope>NUCLEOTIDE SEQUENCE</scope>
</reference>
<comment type="caution">
    <text evidence="1">The sequence shown here is derived from an EMBL/GenBank/DDBJ whole genome shotgun (WGS) entry which is preliminary data.</text>
</comment>
<evidence type="ECO:0000313" key="2">
    <source>
        <dbReference type="Proteomes" id="UP000708148"/>
    </source>
</evidence>
<dbReference type="PANTHER" id="PTHR34118">
    <property type="entry name" value="NF-KAPPA-B INHIBITOR-LIKE PROTEIN-RELATED"/>
    <property type="match status" value="1"/>
</dbReference>
<organism evidence="1 2">
    <name type="scientific">Ostreobium quekettii</name>
    <dbReference type="NCBI Taxonomy" id="121088"/>
    <lineage>
        <taxon>Eukaryota</taxon>
        <taxon>Viridiplantae</taxon>
        <taxon>Chlorophyta</taxon>
        <taxon>core chlorophytes</taxon>
        <taxon>Ulvophyceae</taxon>
        <taxon>TCBD clade</taxon>
        <taxon>Bryopsidales</taxon>
        <taxon>Ostreobineae</taxon>
        <taxon>Ostreobiaceae</taxon>
        <taxon>Ostreobium</taxon>
    </lineage>
</organism>
<dbReference type="PANTHER" id="PTHR34118:SF6">
    <property type="entry name" value="PROTEIN CONSERVED ONLY IN THE GREEN LINEAGE 160, CHLOROPLASTIC"/>
    <property type="match status" value="1"/>
</dbReference>
<dbReference type="AlphaFoldDB" id="A0A8S1IWZ6"/>
<evidence type="ECO:0000313" key="1">
    <source>
        <dbReference type="EMBL" id="CAD7699711.1"/>
    </source>
</evidence>
<dbReference type="OrthoDB" id="10626484at2759"/>
<name>A0A8S1IWZ6_9CHLO</name>